<dbReference type="OrthoDB" id="2432613at2759"/>
<feature type="signal peptide" evidence="2">
    <location>
        <begin position="1"/>
        <end position="19"/>
    </location>
</feature>
<organism evidence="5 6">
    <name type="scientific">Hyaloscypha bicolor E</name>
    <dbReference type="NCBI Taxonomy" id="1095630"/>
    <lineage>
        <taxon>Eukaryota</taxon>
        <taxon>Fungi</taxon>
        <taxon>Dikarya</taxon>
        <taxon>Ascomycota</taxon>
        <taxon>Pezizomycotina</taxon>
        <taxon>Leotiomycetes</taxon>
        <taxon>Helotiales</taxon>
        <taxon>Hyaloscyphaceae</taxon>
        <taxon>Hyaloscypha</taxon>
        <taxon>Hyaloscypha bicolor</taxon>
    </lineage>
</organism>
<evidence type="ECO:0000313" key="5">
    <source>
        <dbReference type="EMBL" id="PMD55285.1"/>
    </source>
</evidence>
<evidence type="ECO:0000259" key="3">
    <source>
        <dbReference type="Pfam" id="PF05390"/>
    </source>
</evidence>
<dbReference type="RefSeq" id="XP_024732189.1">
    <property type="nucleotide sequence ID" value="XM_024881192.1"/>
</dbReference>
<evidence type="ECO:0000256" key="2">
    <source>
        <dbReference type="SAM" id="SignalP"/>
    </source>
</evidence>
<sequence length="259" mass="26507">MRPSNALYLVAACCPLAFADVKFTVPAAGASVAGGTAFTVTWTDSGSAPSISDLTSYQLFLEAGSNTAPQQLYSLTTAGLFSAGNTITVTVPIGTGGIGTNAYFLKMISVATAGGTVTNYSNRFTLTGMAGTFSQAVKDGLLTVSGTTGPAAVNNVAAAAAGTANVEEGVWGTPYNLQTGPTKYAPMQPVPPTAITVTNTSPLWPTSSVVLASTYLPIPSVLITLTQSQTFSVSSHANTAAAASQPTDDMQRFLNRWKD</sequence>
<dbReference type="PANTHER" id="PTHR28154">
    <property type="entry name" value="CELL WALL SYNTHESIS PROTEIN KNH1-RELATED"/>
    <property type="match status" value="1"/>
</dbReference>
<feature type="chain" id="PRO_5014375136" evidence="2">
    <location>
        <begin position="20"/>
        <end position="259"/>
    </location>
</feature>
<dbReference type="EMBL" id="KZ613856">
    <property type="protein sequence ID" value="PMD55285.1"/>
    <property type="molecule type" value="Genomic_DNA"/>
</dbReference>
<dbReference type="GO" id="GO:0042546">
    <property type="term" value="P:cell wall biogenesis"/>
    <property type="evidence" value="ECO:0007669"/>
    <property type="project" value="InterPro"/>
</dbReference>
<dbReference type="InterPro" id="IPR045328">
    <property type="entry name" value="Kre9/Knh1"/>
</dbReference>
<dbReference type="InterPro" id="IPR018466">
    <property type="entry name" value="Kre9/Knh1-like_N"/>
</dbReference>
<feature type="domain" description="Yeast cell wall synthesis Kre9/Knh1 C-terminal" evidence="3">
    <location>
        <begin position="171"/>
        <end position="248"/>
    </location>
</feature>
<proteinExistence type="predicted"/>
<dbReference type="GO" id="GO:0031505">
    <property type="term" value="P:fungal-type cell wall organization"/>
    <property type="evidence" value="ECO:0007669"/>
    <property type="project" value="TreeGrafter"/>
</dbReference>
<dbReference type="PANTHER" id="PTHR28154:SF1">
    <property type="entry name" value="CELL WALL SYNTHESIS PROTEIN KNH1-RELATED"/>
    <property type="match status" value="1"/>
</dbReference>
<evidence type="ECO:0000259" key="4">
    <source>
        <dbReference type="Pfam" id="PF10342"/>
    </source>
</evidence>
<evidence type="ECO:0000256" key="1">
    <source>
        <dbReference type="ARBA" id="ARBA00022729"/>
    </source>
</evidence>
<dbReference type="Pfam" id="PF05390">
    <property type="entry name" value="Kre9_KNH1_C"/>
    <property type="match status" value="1"/>
</dbReference>
<feature type="domain" description="Yeast cell wall synthesis Kre9/Knh1-like N-terminal" evidence="4">
    <location>
        <begin position="26"/>
        <end position="126"/>
    </location>
</feature>
<dbReference type="GO" id="GO:0005576">
    <property type="term" value="C:extracellular region"/>
    <property type="evidence" value="ECO:0007669"/>
    <property type="project" value="TreeGrafter"/>
</dbReference>
<keyword evidence="6" id="KW-1185">Reference proteome</keyword>
<dbReference type="FunCoup" id="A0A2J6SWX3">
    <property type="interactions" value="47"/>
</dbReference>
<dbReference type="InParanoid" id="A0A2J6SWX3"/>
<dbReference type="Pfam" id="PF10342">
    <property type="entry name" value="Kre9_KNH"/>
    <property type="match status" value="1"/>
</dbReference>
<dbReference type="AlphaFoldDB" id="A0A2J6SWX3"/>
<evidence type="ECO:0000313" key="6">
    <source>
        <dbReference type="Proteomes" id="UP000235371"/>
    </source>
</evidence>
<reference evidence="5 6" key="1">
    <citation type="submission" date="2016-04" db="EMBL/GenBank/DDBJ databases">
        <title>A degradative enzymes factory behind the ericoid mycorrhizal symbiosis.</title>
        <authorList>
            <consortium name="DOE Joint Genome Institute"/>
            <person name="Martino E."/>
            <person name="Morin E."/>
            <person name="Grelet G."/>
            <person name="Kuo A."/>
            <person name="Kohler A."/>
            <person name="Daghino S."/>
            <person name="Barry K."/>
            <person name="Choi C."/>
            <person name="Cichocki N."/>
            <person name="Clum A."/>
            <person name="Copeland A."/>
            <person name="Hainaut M."/>
            <person name="Haridas S."/>
            <person name="Labutti K."/>
            <person name="Lindquist E."/>
            <person name="Lipzen A."/>
            <person name="Khouja H.-R."/>
            <person name="Murat C."/>
            <person name="Ohm R."/>
            <person name="Olson A."/>
            <person name="Spatafora J."/>
            <person name="Veneault-Fourrey C."/>
            <person name="Henrissat B."/>
            <person name="Grigoriev I."/>
            <person name="Martin F."/>
            <person name="Perotto S."/>
        </authorList>
    </citation>
    <scope>NUCLEOTIDE SEQUENCE [LARGE SCALE GENOMIC DNA]</scope>
    <source>
        <strain evidence="5 6">E</strain>
    </source>
</reference>
<dbReference type="GeneID" id="36589269"/>
<gene>
    <name evidence="5" type="ORF">K444DRAFT_617744</name>
</gene>
<accession>A0A2J6SWX3</accession>
<protein>
    <submittedName>
        <fullName evidence="5">Uncharacterized protein</fullName>
    </submittedName>
</protein>
<name>A0A2J6SWX3_9HELO</name>
<keyword evidence="1 2" id="KW-0732">Signal</keyword>
<dbReference type="STRING" id="1095630.A0A2J6SWX3"/>
<dbReference type="GO" id="GO:0006078">
    <property type="term" value="P:(1-&gt;6)-beta-D-glucan biosynthetic process"/>
    <property type="evidence" value="ECO:0007669"/>
    <property type="project" value="InterPro"/>
</dbReference>
<dbReference type="Proteomes" id="UP000235371">
    <property type="component" value="Unassembled WGS sequence"/>
</dbReference>
<dbReference type="InterPro" id="IPR008659">
    <property type="entry name" value="Kre9/Knh1_C"/>
</dbReference>